<dbReference type="Proteomes" id="UP000693946">
    <property type="component" value="Linkage Group LG7"/>
</dbReference>
<organism evidence="1 2">
    <name type="scientific">Solea senegalensis</name>
    <name type="common">Senegalese sole</name>
    <dbReference type="NCBI Taxonomy" id="28829"/>
    <lineage>
        <taxon>Eukaryota</taxon>
        <taxon>Metazoa</taxon>
        <taxon>Chordata</taxon>
        <taxon>Craniata</taxon>
        <taxon>Vertebrata</taxon>
        <taxon>Euteleostomi</taxon>
        <taxon>Actinopterygii</taxon>
        <taxon>Neopterygii</taxon>
        <taxon>Teleostei</taxon>
        <taxon>Neoteleostei</taxon>
        <taxon>Acanthomorphata</taxon>
        <taxon>Carangaria</taxon>
        <taxon>Pleuronectiformes</taxon>
        <taxon>Pleuronectoidei</taxon>
        <taxon>Soleidae</taxon>
        <taxon>Solea</taxon>
    </lineage>
</organism>
<evidence type="ECO:0000313" key="2">
    <source>
        <dbReference type="Proteomes" id="UP000693946"/>
    </source>
</evidence>
<dbReference type="EMBL" id="JAGKHQ010000019">
    <property type="protein sequence ID" value="KAG7483031.1"/>
    <property type="molecule type" value="Genomic_DNA"/>
</dbReference>
<keyword evidence="2" id="KW-1185">Reference proteome</keyword>
<evidence type="ECO:0000313" key="1">
    <source>
        <dbReference type="EMBL" id="KAG7483031.1"/>
    </source>
</evidence>
<name>A0AAV6Q741_SOLSE</name>
<dbReference type="AlphaFoldDB" id="A0AAV6Q741"/>
<protein>
    <submittedName>
        <fullName evidence="1">Uncharacterized protein</fullName>
    </submittedName>
</protein>
<reference evidence="1 2" key="1">
    <citation type="journal article" date="2021" name="Sci. Rep.">
        <title>Chromosome anchoring in Senegalese sole (Solea senegalensis) reveals sex-associated markers and genome rearrangements in flatfish.</title>
        <authorList>
            <person name="Guerrero-Cozar I."/>
            <person name="Gomez-Garrido J."/>
            <person name="Berbel C."/>
            <person name="Martinez-Blanch J.F."/>
            <person name="Alioto T."/>
            <person name="Claros M.G."/>
            <person name="Gagnaire P.A."/>
            <person name="Manchado M."/>
        </authorList>
    </citation>
    <scope>NUCLEOTIDE SEQUENCE [LARGE SCALE GENOMIC DNA]</scope>
    <source>
        <strain evidence="1">Sse05_10M</strain>
    </source>
</reference>
<proteinExistence type="predicted"/>
<gene>
    <name evidence="1" type="ORF">JOB18_037166</name>
</gene>
<comment type="caution">
    <text evidence="1">The sequence shown here is derived from an EMBL/GenBank/DDBJ whole genome shotgun (WGS) entry which is preliminary data.</text>
</comment>
<sequence length="162" mass="18633">MSNVTEGDNTEQQLKHIRTPEIVLFNKRHATVNMTAPNFSHPPLSIRDYELVLGMSRGSWWEFQCNELEALERMGRSDLVYAKVNELSKEKRGGKKQDSVLSKDGILLTEANDISSRWKEYIEDLYASGERPDELPLELEEEVDEDDRGPDILKEEILQAII</sequence>
<accession>A0AAV6Q741</accession>